<feature type="binding site" evidence="2">
    <location>
        <position position="56"/>
    </location>
    <ligand>
        <name>substrate</name>
    </ligand>
</feature>
<dbReference type="PIRSF" id="PIRSF029775">
    <property type="entry name" value="Isochor_pyr_lyas"/>
    <property type="match status" value="1"/>
</dbReference>
<dbReference type="InterPro" id="IPR036263">
    <property type="entry name" value="Chorismate_II_sf"/>
</dbReference>
<feature type="domain" description="Chorismate mutase" evidence="3">
    <location>
        <begin position="18"/>
        <end position="108"/>
    </location>
</feature>
<dbReference type="PANTHER" id="PTHR38041">
    <property type="entry name" value="CHORISMATE MUTASE"/>
    <property type="match status" value="1"/>
</dbReference>
<feature type="binding site" evidence="2">
    <location>
        <position position="45"/>
    </location>
    <ligand>
        <name>substrate</name>
    </ligand>
</feature>
<dbReference type="Proteomes" id="UP000030700">
    <property type="component" value="Unassembled WGS sequence"/>
</dbReference>
<evidence type="ECO:0000259" key="3">
    <source>
        <dbReference type="PROSITE" id="PS51168"/>
    </source>
</evidence>
<keyword evidence="1" id="KW-0413">Isomerase</keyword>
<accession>A0A0S6VS01</accession>
<dbReference type="InterPro" id="IPR051331">
    <property type="entry name" value="Chorismate_mutase-related"/>
</dbReference>
<organism evidence="4 5">
    <name type="scientific">Candidatus Moduliflexus flocculans</name>
    <dbReference type="NCBI Taxonomy" id="1499966"/>
    <lineage>
        <taxon>Bacteria</taxon>
        <taxon>Candidatus Moduliflexota</taxon>
        <taxon>Candidatus Moduliflexia</taxon>
        <taxon>Candidatus Moduliflexales</taxon>
        <taxon>Candidatus Moduliflexaceae</taxon>
    </lineage>
</organism>
<protein>
    <submittedName>
        <fullName evidence="4">Chorismate mutase</fullName>
    </submittedName>
</protein>
<dbReference type="GO" id="GO:0009697">
    <property type="term" value="P:salicylic acid biosynthetic process"/>
    <property type="evidence" value="ECO:0007669"/>
    <property type="project" value="InterPro"/>
</dbReference>
<evidence type="ECO:0000256" key="1">
    <source>
        <dbReference type="ARBA" id="ARBA00023235"/>
    </source>
</evidence>
<dbReference type="Pfam" id="PF01817">
    <property type="entry name" value="CM_2"/>
    <property type="match status" value="1"/>
</dbReference>
<dbReference type="InterPro" id="IPR036979">
    <property type="entry name" value="CM_dom_sf"/>
</dbReference>
<proteinExistence type="predicted"/>
<dbReference type="InterPro" id="IPR008241">
    <property type="entry name" value="Isochorismate_pyruvate-lyase"/>
</dbReference>
<dbReference type="PROSITE" id="PS51168">
    <property type="entry name" value="CHORISMATE_MUT_2"/>
    <property type="match status" value="1"/>
</dbReference>
<dbReference type="InterPro" id="IPR002701">
    <property type="entry name" value="CM_II_prokaryot"/>
</dbReference>
<feature type="binding site" evidence="2">
    <location>
        <position position="104"/>
    </location>
    <ligand>
        <name>substrate</name>
    </ligand>
</feature>
<dbReference type="STRING" id="1499966.U14_01398"/>
<dbReference type="SUPFAM" id="SSF48600">
    <property type="entry name" value="Chorismate mutase II"/>
    <property type="match status" value="1"/>
</dbReference>
<feature type="binding site" evidence="2">
    <location>
        <position position="28"/>
    </location>
    <ligand>
        <name>substrate</name>
    </ligand>
</feature>
<dbReference type="GO" id="GO:0004106">
    <property type="term" value="F:chorismate mutase activity"/>
    <property type="evidence" value="ECO:0007669"/>
    <property type="project" value="InterPro"/>
</dbReference>
<dbReference type="GO" id="GO:0046417">
    <property type="term" value="P:chorismate metabolic process"/>
    <property type="evidence" value="ECO:0007669"/>
    <property type="project" value="InterPro"/>
</dbReference>
<dbReference type="EMBL" id="DF820456">
    <property type="protein sequence ID" value="GAK50171.1"/>
    <property type="molecule type" value="Genomic_DNA"/>
</dbReference>
<evidence type="ECO:0000313" key="5">
    <source>
        <dbReference type="Proteomes" id="UP000030700"/>
    </source>
</evidence>
<dbReference type="NCBIfam" id="NF005475">
    <property type="entry name" value="PRK07075.1"/>
    <property type="match status" value="1"/>
</dbReference>
<dbReference type="PANTHER" id="PTHR38041:SF1">
    <property type="entry name" value="CHORISMATE MUTASE"/>
    <property type="match status" value="1"/>
</dbReference>
<evidence type="ECO:0000256" key="2">
    <source>
        <dbReference type="PIRSR" id="PIRSR029775-1"/>
    </source>
</evidence>
<dbReference type="SMART" id="SM00830">
    <property type="entry name" value="CM_2"/>
    <property type="match status" value="1"/>
</dbReference>
<dbReference type="Gene3D" id="1.20.59.10">
    <property type="entry name" value="Chorismate mutase"/>
    <property type="match status" value="1"/>
</dbReference>
<evidence type="ECO:0000313" key="4">
    <source>
        <dbReference type="EMBL" id="GAK50171.1"/>
    </source>
</evidence>
<sequence>MLDTLKVSDGLFIPMKTVVACENLQDIRQEIDTIDQAIIRLLGQRSEYVQAAAKFKTSAQNVSAEDRVNAMMRQRRIWAEEAGISPDIVEKIYTELVQYFIQEEMKKWQQHAA</sequence>
<reference evidence="4 5" key="1">
    <citation type="journal article" date="2015" name="PeerJ">
        <title>First genomic representation of candidate bacterial phylum KSB3 points to enhanced environmental sensing as a trigger of wastewater bulking.</title>
        <authorList>
            <person name="Sekiguchi Y."/>
            <person name="Ohashi A."/>
            <person name="Parks D.H."/>
            <person name="Yamauchi T."/>
            <person name="Tyson G.W."/>
            <person name="Hugenholtz P."/>
        </authorList>
    </citation>
    <scope>NUCLEOTIDE SEQUENCE [LARGE SCALE GENOMIC DNA]</scope>
</reference>
<dbReference type="GO" id="GO:0016835">
    <property type="term" value="F:carbon-oxygen lyase activity"/>
    <property type="evidence" value="ECO:0007669"/>
    <property type="project" value="InterPro"/>
</dbReference>
<keyword evidence="5" id="KW-1185">Reference proteome</keyword>
<dbReference type="HOGENOM" id="CLU_131518_2_1_0"/>
<name>A0A0S6VS01_9BACT</name>
<gene>
    <name evidence="4" type="ORF">U14_01398</name>
</gene>
<dbReference type="AlphaFoldDB" id="A0A0S6VS01"/>